<dbReference type="InterPro" id="IPR010753">
    <property type="entry name" value="DUF1330"/>
</dbReference>
<dbReference type="PANTHER" id="PTHR41521:SF4">
    <property type="entry name" value="BLR0684 PROTEIN"/>
    <property type="match status" value="1"/>
</dbReference>
<gene>
    <name evidence="2" type="ordered locus">Kfla_3924</name>
</gene>
<dbReference type="Proteomes" id="UP000007967">
    <property type="component" value="Chromosome"/>
</dbReference>
<dbReference type="HOGENOM" id="CLU_145407_1_2_11"/>
<keyword evidence="3" id="KW-1185">Reference proteome</keyword>
<protein>
    <recommendedName>
        <fullName evidence="1">DUF1330 domain-containing protein</fullName>
    </recommendedName>
</protein>
<dbReference type="RefSeq" id="WP_012921532.1">
    <property type="nucleotide sequence ID" value="NC_013729.1"/>
</dbReference>
<organism evidence="2 3">
    <name type="scientific">Kribbella flavida (strain DSM 17836 / JCM 10339 / NBRC 14399)</name>
    <dbReference type="NCBI Taxonomy" id="479435"/>
    <lineage>
        <taxon>Bacteria</taxon>
        <taxon>Bacillati</taxon>
        <taxon>Actinomycetota</taxon>
        <taxon>Actinomycetes</taxon>
        <taxon>Propionibacteriales</taxon>
        <taxon>Kribbellaceae</taxon>
        <taxon>Kribbella</taxon>
    </lineage>
</organism>
<dbReference type="Gene3D" id="3.30.70.100">
    <property type="match status" value="1"/>
</dbReference>
<evidence type="ECO:0000259" key="1">
    <source>
        <dbReference type="Pfam" id="PF07045"/>
    </source>
</evidence>
<dbReference type="PANTHER" id="PTHR41521">
    <property type="match status" value="1"/>
</dbReference>
<proteinExistence type="predicted"/>
<name>D2PR28_KRIFD</name>
<sequence>MSAYVVIDLDVADAEGFQQYIDGVTPLIDKVGARNILVDPGTETLEGDWNPPTLVIHEFPSKQAVLDFWNSPEYEPYKDLRRKYSTVKVVVAEAN</sequence>
<accession>D2PR28</accession>
<dbReference type="Pfam" id="PF07045">
    <property type="entry name" value="DUF1330"/>
    <property type="match status" value="1"/>
</dbReference>
<dbReference type="OrthoDB" id="9806380at2"/>
<dbReference type="eggNOG" id="COG5470">
    <property type="taxonomic scope" value="Bacteria"/>
</dbReference>
<feature type="domain" description="DUF1330" evidence="1">
    <location>
        <begin position="2"/>
        <end position="93"/>
    </location>
</feature>
<reference evidence="3" key="1">
    <citation type="submission" date="2009-09" db="EMBL/GenBank/DDBJ databases">
        <title>The complete genome of Kribbella flavida DSM 17836.</title>
        <authorList>
            <consortium name="US DOE Joint Genome Institute (JGI-PGF)"/>
            <person name="Lucas S."/>
            <person name="Copeland A."/>
            <person name="Lapidus A."/>
            <person name="Glavina del Rio T."/>
            <person name="Dalin E."/>
            <person name="Tice H."/>
            <person name="Bruce D."/>
            <person name="Goodwin L."/>
            <person name="Pitluck S."/>
            <person name="Kyrpides N."/>
            <person name="Mavromatis K."/>
            <person name="Ivanova N."/>
            <person name="Saunders E."/>
            <person name="Brettin T."/>
            <person name="Detter J.C."/>
            <person name="Han C."/>
            <person name="Larimer F."/>
            <person name="Land M."/>
            <person name="Hauser L."/>
            <person name="Markowitz V."/>
            <person name="Cheng J.-F."/>
            <person name="Hugenholtz P."/>
            <person name="Woyke T."/>
            <person name="Wu D."/>
            <person name="Pukall R."/>
            <person name="Klenk H.-P."/>
            <person name="Eisen J.A."/>
        </authorList>
    </citation>
    <scope>NUCLEOTIDE SEQUENCE [LARGE SCALE GENOMIC DNA]</scope>
    <source>
        <strain evidence="3">DSM 17836 / JCM 10339 / NBRC 14399</strain>
    </source>
</reference>
<reference evidence="2 3" key="2">
    <citation type="journal article" date="2010" name="Stand. Genomic Sci.">
        <title>Complete genome sequence of Kribbella flavida type strain (IFO 14399).</title>
        <authorList>
            <person name="Pukall R."/>
            <person name="Lapidus A."/>
            <person name="Glavina Del Rio T."/>
            <person name="Copeland A."/>
            <person name="Tice H."/>
            <person name="Cheng J.-F."/>
            <person name="Lucas S."/>
            <person name="Chen F."/>
            <person name="Nolan M."/>
            <person name="LaButti K."/>
            <person name="Pati A."/>
            <person name="Ivanova N."/>
            <person name="Mavrommatis K."/>
            <person name="Mikhailova N."/>
            <person name="Pitluck S."/>
            <person name="Bruce D."/>
            <person name="Goodwin L."/>
            <person name="Land M."/>
            <person name="Hauser L."/>
            <person name="Chang Y.-J."/>
            <person name="Jeffries C.D."/>
            <person name="Chen A."/>
            <person name="Palaniappan K."/>
            <person name="Chain P."/>
            <person name="Rohde M."/>
            <person name="Goeker M."/>
            <person name="Bristow J."/>
            <person name="Eisen J.A."/>
            <person name="Markowitz V."/>
            <person name="Hugenholtz P."/>
            <person name="Kyrpides N.C."/>
            <person name="Klenk H.-P."/>
            <person name="Brettin T."/>
        </authorList>
    </citation>
    <scope>NUCLEOTIDE SEQUENCE [LARGE SCALE GENOMIC DNA]</scope>
    <source>
        <strain evidence="3">DSM 17836 / JCM 10339 / NBRC 14399</strain>
    </source>
</reference>
<evidence type="ECO:0000313" key="2">
    <source>
        <dbReference type="EMBL" id="ADB32976.1"/>
    </source>
</evidence>
<dbReference type="InterPro" id="IPR011008">
    <property type="entry name" value="Dimeric_a/b-barrel"/>
</dbReference>
<dbReference type="STRING" id="479435.Kfla_3924"/>
<dbReference type="SUPFAM" id="SSF54909">
    <property type="entry name" value="Dimeric alpha+beta barrel"/>
    <property type="match status" value="1"/>
</dbReference>
<dbReference type="KEGG" id="kfl:Kfla_3924"/>
<dbReference type="EMBL" id="CP001736">
    <property type="protein sequence ID" value="ADB32976.1"/>
    <property type="molecule type" value="Genomic_DNA"/>
</dbReference>
<evidence type="ECO:0000313" key="3">
    <source>
        <dbReference type="Proteomes" id="UP000007967"/>
    </source>
</evidence>
<dbReference type="AlphaFoldDB" id="D2PR28"/>